<organism evidence="2 3">
    <name type="scientific">Agaricus bisporus var. burnettii (strain JB137-S8 / ATCC MYA-4627 / FGSC 10392)</name>
    <name type="common">White button mushroom</name>
    <dbReference type="NCBI Taxonomy" id="597362"/>
    <lineage>
        <taxon>Eukaryota</taxon>
        <taxon>Fungi</taxon>
        <taxon>Dikarya</taxon>
        <taxon>Basidiomycota</taxon>
        <taxon>Agaricomycotina</taxon>
        <taxon>Agaricomycetes</taxon>
        <taxon>Agaricomycetidae</taxon>
        <taxon>Agaricales</taxon>
        <taxon>Agaricineae</taxon>
        <taxon>Agaricaceae</taxon>
        <taxon>Agaricus</taxon>
    </lineage>
</organism>
<protein>
    <submittedName>
        <fullName evidence="2">Uncharacterized protein</fullName>
    </submittedName>
</protein>
<keyword evidence="3" id="KW-1185">Reference proteome</keyword>
<sequence length="380" mass="41182">MGAGAAAEFGYVEGAMKGNYPYLIKRSRPLREAAGDSRAGSKRFRRVMKEIIAENLSVETGCWLYVVGQHTTATTPFVHYVSPRFREDATKEAGSSGRARKEPASGGQWVLLASEGEEEWAREEPRIPPIKPAGYPQSEDARSMGESWAKVLPLPLPSAPAAANQGHVITGPGNSALGLGAGLISDNRLSIIDFLQSQFPVFSARSVPSLAPKMPRSGSKKARQSGPAPLPPPTLSEHIDQLLGAVDDDVETCACLAVSTSPEAQDAFCRRVRGIHIPPGFPQDALPANLFPQFMSWAGQIGSIVRPFSAPNIAAAKAYRTLQKNRQRWSKKDFIEAARLNPRAVDKTAFLKSIPRFAANLLQNPYPPKNAWIAESRTFA</sequence>
<dbReference type="GeneID" id="18828119"/>
<evidence type="ECO:0000256" key="1">
    <source>
        <dbReference type="SAM" id="MobiDB-lite"/>
    </source>
</evidence>
<proteinExistence type="predicted"/>
<reference evidence="3" key="1">
    <citation type="journal article" date="2012" name="Proc. Natl. Acad. Sci. U.S.A.">
        <title>Genome sequence of the button mushroom Agaricus bisporus reveals mechanisms governing adaptation to a humic-rich ecological niche.</title>
        <authorList>
            <person name="Morin E."/>
            <person name="Kohler A."/>
            <person name="Baker A.R."/>
            <person name="Foulongne-Oriol M."/>
            <person name="Lombard V."/>
            <person name="Nagy L.G."/>
            <person name="Ohm R.A."/>
            <person name="Patyshakuliyeva A."/>
            <person name="Brun A."/>
            <person name="Aerts A.L."/>
            <person name="Bailey A.M."/>
            <person name="Billette C."/>
            <person name="Coutinho P.M."/>
            <person name="Deakin G."/>
            <person name="Doddapaneni H."/>
            <person name="Floudas D."/>
            <person name="Grimwood J."/>
            <person name="Hilden K."/>
            <person name="Kuees U."/>
            <person name="LaButti K.M."/>
            <person name="Lapidus A."/>
            <person name="Lindquist E.A."/>
            <person name="Lucas S.M."/>
            <person name="Murat C."/>
            <person name="Riley R.W."/>
            <person name="Salamov A.A."/>
            <person name="Schmutz J."/>
            <person name="Subramanian V."/>
            <person name="Woesten H.A.B."/>
            <person name="Xu J."/>
            <person name="Eastwood D.C."/>
            <person name="Foster G.D."/>
            <person name="Sonnenberg A.S."/>
            <person name="Cullen D."/>
            <person name="de Vries R.P."/>
            <person name="Lundell T."/>
            <person name="Hibbett D.S."/>
            <person name="Henrissat B."/>
            <person name="Burton K.S."/>
            <person name="Kerrigan R.W."/>
            <person name="Challen M.P."/>
            <person name="Grigoriev I.V."/>
            <person name="Martin F."/>
        </authorList>
    </citation>
    <scope>NUCLEOTIDE SEQUENCE [LARGE SCALE GENOMIC DNA]</scope>
    <source>
        <strain evidence="3">JB137-S8 / ATCC MYA-4627 / FGSC 10392</strain>
    </source>
</reference>
<dbReference type="OrthoDB" id="3060861at2759"/>
<dbReference type="AlphaFoldDB" id="K5XHF0"/>
<gene>
    <name evidence="2" type="ORF">AGABI1DRAFT_133987</name>
</gene>
<name>K5XHF0_AGABU</name>
<dbReference type="EMBL" id="JH971957">
    <property type="protein sequence ID" value="EKM73845.1"/>
    <property type="molecule type" value="Genomic_DNA"/>
</dbReference>
<dbReference type="HOGENOM" id="CLU_727548_0_0_1"/>
<evidence type="ECO:0000313" key="2">
    <source>
        <dbReference type="EMBL" id="EKM73845.1"/>
    </source>
</evidence>
<dbReference type="eggNOG" id="ENOG502R8H9">
    <property type="taxonomic scope" value="Eukaryota"/>
</dbReference>
<dbReference type="RefSeq" id="XP_007335516.1">
    <property type="nucleotide sequence ID" value="XM_007335454.1"/>
</dbReference>
<feature type="region of interest" description="Disordered" evidence="1">
    <location>
        <begin position="210"/>
        <end position="236"/>
    </location>
</feature>
<dbReference type="Proteomes" id="UP000008493">
    <property type="component" value="Unassembled WGS sequence"/>
</dbReference>
<evidence type="ECO:0000313" key="3">
    <source>
        <dbReference type="Proteomes" id="UP000008493"/>
    </source>
</evidence>
<feature type="region of interest" description="Disordered" evidence="1">
    <location>
        <begin position="121"/>
        <end position="140"/>
    </location>
</feature>
<dbReference type="KEGG" id="abp:AGABI1DRAFT133987"/>
<accession>K5XHF0</accession>
<dbReference type="InParanoid" id="K5XHF0"/>